<evidence type="ECO:0000256" key="1">
    <source>
        <dbReference type="SAM" id="MobiDB-lite"/>
    </source>
</evidence>
<name>A0AAV7UX28_PLEWA</name>
<accession>A0AAV7UX28</accession>
<organism evidence="2 3">
    <name type="scientific">Pleurodeles waltl</name>
    <name type="common">Iberian ribbed newt</name>
    <dbReference type="NCBI Taxonomy" id="8319"/>
    <lineage>
        <taxon>Eukaryota</taxon>
        <taxon>Metazoa</taxon>
        <taxon>Chordata</taxon>
        <taxon>Craniata</taxon>
        <taxon>Vertebrata</taxon>
        <taxon>Euteleostomi</taxon>
        <taxon>Amphibia</taxon>
        <taxon>Batrachia</taxon>
        <taxon>Caudata</taxon>
        <taxon>Salamandroidea</taxon>
        <taxon>Salamandridae</taxon>
        <taxon>Pleurodelinae</taxon>
        <taxon>Pleurodeles</taxon>
    </lineage>
</organism>
<evidence type="ECO:0000313" key="3">
    <source>
        <dbReference type="Proteomes" id="UP001066276"/>
    </source>
</evidence>
<dbReference type="EMBL" id="JANPWB010000004">
    <property type="protein sequence ID" value="KAJ1193639.1"/>
    <property type="molecule type" value="Genomic_DNA"/>
</dbReference>
<sequence>MFQEAGPSSQGVVAPKRKGGEPSGALAGGGPDKNLMPRSAPSTPEPLSCPRRRHRARIRPEAAAPCPLSGCLTSAQISTELLLYSSPGRRLHPHGNF</sequence>
<evidence type="ECO:0000313" key="2">
    <source>
        <dbReference type="EMBL" id="KAJ1193639.1"/>
    </source>
</evidence>
<proteinExistence type="predicted"/>
<keyword evidence="3" id="KW-1185">Reference proteome</keyword>
<reference evidence="2" key="1">
    <citation type="journal article" date="2022" name="bioRxiv">
        <title>Sequencing and chromosome-scale assembly of the giantPleurodeles waltlgenome.</title>
        <authorList>
            <person name="Brown T."/>
            <person name="Elewa A."/>
            <person name="Iarovenko S."/>
            <person name="Subramanian E."/>
            <person name="Araus A.J."/>
            <person name="Petzold A."/>
            <person name="Susuki M."/>
            <person name="Suzuki K.-i.T."/>
            <person name="Hayashi T."/>
            <person name="Toyoda A."/>
            <person name="Oliveira C."/>
            <person name="Osipova E."/>
            <person name="Leigh N.D."/>
            <person name="Simon A."/>
            <person name="Yun M.H."/>
        </authorList>
    </citation>
    <scope>NUCLEOTIDE SEQUENCE</scope>
    <source>
        <strain evidence="2">20211129_DDA</strain>
        <tissue evidence="2">Liver</tissue>
    </source>
</reference>
<dbReference type="AlphaFoldDB" id="A0AAV7UX28"/>
<comment type="caution">
    <text evidence="2">The sequence shown here is derived from an EMBL/GenBank/DDBJ whole genome shotgun (WGS) entry which is preliminary data.</text>
</comment>
<protein>
    <submittedName>
        <fullName evidence="2">Uncharacterized protein</fullName>
    </submittedName>
</protein>
<gene>
    <name evidence="2" type="ORF">NDU88_002935</name>
</gene>
<dbReference type="Proteomes" id="UP001066276">
    <property type="component" value="Chromosome 2_2"/>
</dbReference>
<feature type="compositionally biased region" description="Polar residues" evidence="1">
    <location>
        <begin position="1"/>
        <end position="11"/>
    </location>
</feature>
<feature type="region of interest" description="Disordered" evidence="1">
    <location>
        <begin position="1"/>
        <end position="54"/>
    </location>
</feature>